<evidence type="ECO:0000256" key="6">
    <source>
        <dbReference type="SAM" id="Phobius"/>
    </source>
</evidence>
<evidence type="ECO:0000256" key="2">
    <source>
        <dbReference type="ARBA" id="ARBA00022475"/>
    </source>
</evidence>
<keyword evidence="3 6" id="KW-0812">Transmembrane</keyword>
<dbReference type="InterPro" id="IPR005598">
    <property type="entry name" value="ATP_synth_I"/>
</dbReference>
<protein>
    <submittedName>
        <fullName evidence="7">ATP synthase subunit I</fullName>
    </submittedName>
</protein>
<keyword evidence="2" id="KW-1003">Cell membrane</keyword>
<organism evidence="7 8">
    <name type="scientific">Corallincola platygyrae</name>
    <dbReference type="NCBI Taxonomy" id="1193278"/>
    <lineage>
        <taxon>Bacteria</taxon>
        <taxon>Pseudomonadati</taxon>
        <taxon>Pseudomonadota</taxon>
        <taxon>Gammaproteobacteria</taxon>
        <taxon>Alteromonadales</taxon>
        <taxon>Psychromonadaceae</taxon>
        <taxon>Corallincola</taxon>
    </lineage>
</organism>
<keyword evidence="8" id="KW-1185">Reference proteome</keyword>
<comment type="subcellular location">
    <subcellularLocation>
        <location evidence="1">Cell membrane</location>
        <topology evidence="1">Multi-pass membrane protein</topology>
    </subcellularLocation>
</comment>
<keyword evidence="4 6" id="KW-1133">Transmembrane helix</keyword>
<dbReference type="EMBL" id="JBHUHT010000011">
    <property type="protein sequence ID" value="MFD2096160.1"/>
    <property type="molecule type" value="Genomic_DNA"/>
</dbReference>
<feature type="transmembrane region" description="Helical" evidence="6">
    <location>
        <begin position="12"/>
        <end position="33"/>
    </location>
</feature>
<evidence type="ECO:0000256" key="5">
    <source>
        <dbReference type="ARBA" id="ARBA00023136"/>
    </source>
</evidence>
<feature type="transmembrane region" description="Helical" evidence="6">
    <location>
        <begin position="39"/>
        <end position="61"/>
    </location>
</feature>
<dbReference type="Pfam" id="PF03899">
    <property type="entry name" value="ATP-synt_I"/>
    <property type="match status" value="1"/>
</dbReference>
<dbReference type="Proteomes" id="UP001597380">
    <property type="component" value="Unassembled WGS sequence"/>
</dbReference>
<evidence type="ECO:0000256" key="1">
    <source>
        <dbReference type="ARBA" id="ARBA00004651"/>
    </source>
</evidence>
<evidence type="ECO:0000256" key="3">
    <source>
        <dbReference type="ARBA" id="ARBA00022692"/>
    </source>
</evidence>
<accession>A0ABW4XMX6</accession>
<gene>
    <name evidence="7" type="ORF">ACFSJ3_09210</name>
</gene>
<keyword evidence="5 6" id="KW-0472">Membrane</keyword>
<feature type="transmembrane region" description="Helical" evidence="6">
    <location>
        <begin position="81"/>
        <end position="99"/>
    </location>
</feature>
<dbReference type="RefSeq" id="WP_345341223.1">
    <property type="nucleotide sequence ID" value="NZ_BAABLI010000017.1"/>
</dbReference>
<evidence type="ECO:0000313" key="7">
    <source>
        <dbReference type="EMBL" id="MFD2096160.1"/>
    </source>
</evidence>
<evidence type="ECO:0000256" key="4">
    <source>
        <dbReference type="ARBA" id="ARBA00022989"/>
    </source>
</evidence>
<proteinExistence type="predicted"/>
<comment type="caution">
    <text evidence="7">The sequence shown here is derived from an EMBL/GenBank/DDBJ whole genome shotgun (WGS) entry which is preliminary data.</text>
</comment>
<feature type="transmembrane region" description="Helical" evidence="6">
    <location>
        <begin position="105"/>
        <end position="123"/>
    </location>
</feature>
<name>A0ABW4XMX6_9GAMM</name>
<evidence type="ECO:0000313" key="8">
    <source>
        <dbReference type="Proteomes" id="UP001597380"/>
    </source>
</evidence>
<sequence>MIPQIEQARRHSRIQLFVLLVLVAFIATLWGVLQVSEAGYSAFCGGFVVIMAQQAFSRSAFAHGGASKLSQVQGGFKRGMVLKWCTVLILSTVLLSAGTLPALPYLTTFCITVVLNSVAPLWFSKN</sequence>
<reference evidence="8" key="1">
    <citation type="journal article" date="2019" name="Int. J. Syst. Evol. Microbiol.">
        <title>The Global Catalogue of Microorganisms (GCM) 10K type strain sequencing project: providing services to taxonomists for standard genome sequencing and annotation.</title>
        <authorList>
            <consortium name="The Broad Institute Genomics Platform"/>
            <consortium name="The Broad Institute Genome Sequencing Center for Infectious Disease"/>
            <person name="Wu L."/>
            <person name="Ma J."/>
        </authorList>
    </citation>
    <scope>NUCLEOTIDE SEQUENCE [LARGE SCALE GENOMIC DNA]</scope>
    <source>
        <strain evidence="8">CGMCC 1.10992</strain>
    </source>
</reference>